<dbReference type="AlphaFoldDB" id="A0A564TQY9"/>
<evidence type="ECO:0000313" key="2">
    <source>
        <dbReference type="Proteomes" id="UP000409147"/>
    </source>
</evidence>
<dbReference type="RefSeq" id="WP_144369098.1">
    <property type="nucleotide sequence ID" value="NZ_CABHNB010000029.1"/>
</dbReference>
<reference evidence="1 2" key="1">
    <citation type="submission" date="2019-07" db="EMBL/GenBank/DDBJ databases">
        <authorList>
            <person name="Hibberd C M."/>
            <person name="Gehrig L. J."/>
            <person name="Chang H.-W."/>
            <person name="Venkatesh S."/>
        </authorList>
    </citation>
    <scope>NUCLEOTIDE SEQUENCE [LARGE SCALE GENOMIC DNA]</scope>
    <source>
        <strain evidence="1">Ruminococcus_obeum_SSTS_Bg7063</strain>
    </source>
</reference>
<keyword evidence="2" id="KW-1185">Reference proteome</keyword>
<protein>
    <submittedName>
        <fullName evidence="1">Uncharacterized protein</fullName>
    </submittedName>
</protein>
<accession>A0A564TQY9</accession>
<name>A0A564TQY9_9FIRM</name>
<organism evidence="1 2">
    <name type="scientific">Blautia obeum</name>
    <dbReference type="NCBI Taxonomy" id="40520"/>
    <lineage>
        <taxon>Bacteria</taxon>
        <taxon>Bacillati</taxon>
        <taxon>Bacillota</taxon>
        <taxon>Clostridia</taxon>
        <taxon>Lachnospirales</taxon>
        <taxon>Lachnospiraceae</taxon>
        <taxon>Blautia</taxon>
    </lineage>
</organism>
<sequence length="217" mass="24282">MEKKELLSEVAEITAKTLVSTIPVGGTLVTCIWDSIKANAANRRMEDWKNQVEEKLCDLKLSLDDIGNNELFASAMMKATDIAIKTAEDEKRQYLASAVKNSAMASIDESVMMIYLDLLDKYTLWHIRILHLFRNPKAFDQVHVDGIMMGAASIVVEQVYPEIAKEKELLDKIVKDLQNDGMMSEGSYMHAGMTSNGVAASRTTELGNKFLKFIIDE</sequence>
<proteinExistence type="predicted"/>
<evidence type="ECO:0000313" key="1">
    <source>
        <dbReference type="EMBL" id="VUX09620.1"/>
    </source>
</evidence>
<gene>
    <name evidence="1" type="ORF">ROSSTS7063_01910</name>
</gene>
<dbReference type="EMBL" id="CABHNB010000029">
    <property type="protein sequence ID" value="VUX09620.1"/>
    <property type="molecule type" value="Genomic_DNA"/>
</dbReference>
<dbReference type="Proteomes" id="UP000409147">
    <property type="component" value="Unassembled WGS sequence"/>
</dbReference>